<dbReference type="AlphaFoldDB" id="A0A3N4YXQ2"/>
<gene>
    <name evidence="2" type="ORF">EDD34_4107</name>
</gene>
<comment type="caution">
    <text evidence="2">The sequence shown here is derived from an EMBL/GenBank/DDBJ whole genome shotgun (WGS) entry which is preliminary data.</text>
</comment>
<sequence>MECVDDLVDGGWAADTAYSQVNTWFRNEGGALQAQLHDSQARSGVRRQMRSMVKQALEDKD</sequence>
<feature type="region of interest" description="Disordered" evidence="1">
    <location>
        <begin position="36"/>
        <end position="61"/>
    </location>
</feature>
<name>A0A3N4YXQ2_9MICO</name>
<reference evidence="2 3" key="1">
    <citation type="submission" date="2018-11" db="EMBL/GenBank/DDBJ databases">
        <title>Sequencing the genomes of 1000 actinobacteria strains.</title>
        <authorList>
            <person name="Klenk H.-P."/>
        </authorList>
    </citation>
    <scope>NUCLEOTIDE SEQUENCE [LARGE SCALE GENOMIC DNA]</scope>
    <source>
        <strain evidence="2 3">DSM 15700</strain>
    </source>
</reference>
<evidence type="ECO:0000313" key="2">
    <source>
        <dbReference type="EMBL" id="RPF23420.1"/>
    </source>
</evidence>
<organism evidence="2 3">
    <name type="scientific">Myceligenerans xiligouense</name>
    <dbReference type="NCBI Taxonomy" id="253184"/>
    <lineage>
        <taxon>Bacteria</taxon>
        <taxon>Bacillati</taxon>
        <taxon>Actinomycetota</taxon>
        <taxon>Actinomycetes</taxon>
        <taxon>Micrococcales</taxon>
        <taxon>Promicromonosporaceae</taxon>
        <taxon>Myceligenerans</taxon>
    </lineage>
</organism>
<dbReference type="EMBL" id="RKQZ01000001">
    <property type="protein sequence ID" value="RPF23420.1"/>
    <property type="molecule type" value="Genomic_DNA"/>
</dbReference>
<dbReference type="Proteomes" id="UP000280501">
    <property type="component" value="Unassembled WGS sequence"/>
</dbReference>
<protein>
    <submittedName>
        <fullName evidence="2">Uncharacterized protein</fullName>
    </submittedName>
</protein>
<evidence type="ECO:0000313" key="3">
    <source>
        <dbReference type="Proteomes" id="UP000280501"/>
    </source>
</evidence>
<proteinExistence type="predicted"/>
<keyword evidence="3" id="KW-1185">Reference proteome</keyword>
<evidence type="ECO:0000256" key="1">
    <source>
        <dbReference type="SAM" id="MobiDB-lite"/>
    </source>
</evidence>
<accession>A0A3N4YXQ2</accession>